<evidence type="ECO:0000256" key="2">
    <source>
        <dbReference type="ARBA" id="ARBA00022980"/>
    </source>
</evidence>
<dbReference type="GO" id="GO:0022625">
    <property type="term" value="C:cytosolic large ribosomal subunit"/>
    <property type="evidence" value="ECO:0007669"/>
    <property type="project" value="TreeGrafter"/>
</dbReference>
<dbReference type="GO" id="GO:0006412">
    <property type="term" value="P:translation"/>
    <property type="evidence" value="ECO:0007669"/>
    <property type="project" value="InterPro"/>
</dbReference>
<dbReference type="InterPro" id="IPR023563">
    <property type="entry name" value="Ribosomal_uL13_CS"/>
</dbReference>
<dbReference type="InterPro" id="IPR005822">
    <property type="entry name" value="Ribosomal_uL13"/>
</dbReference>
<dbReference type="FunFam" id="3.90.1180.10:FF:000001">
    <property type="entry name" value="50S ribosomal protein L13"/>
    <property type="match status" value="1"/>
</dbReference>
<gene>
    <name evidence="4" type="ORF">METZ01_LOCUS60453</name>
</gene>
<dbReference type="Gene3D" id="3.90.1180.10">
    <property type="entry name" value="Ribosomal protein L13"/>
    <property type="match status" value="1"/>
</dbReference>
<organism evidence="4">
    <name type="scientific">marine metagenome</name>
    <dbReference type="NCBI Taxonomy" id="408172"/>
    <lineage>
        <taxon>unclassified sequences</taxon>
        <taxon>metagenomes</taxon>
        <taxon>ecological metagenomes</taxon>
    </lineage>
</organism>
<protein>
    <recommendedName>
        <fullName evidence="5">50S ribosomal protein L13</fullName>
    </recommendedName>
</protein>
<comment type="similarity">
    <text evidence="1">Belongs to the universal ribosomal protein uL13 family.</text>
</comment>
<reference evidence="4" key="1">
    <citation type="submission" date="2018-05" db="EMBL/GenBank/DDBJ databases">
        <authorList>
            <person name="Lanie J.A."/>
            <person name="Ng W.-L."/>
            <person name="Kazmierczak K.M."/>
            <person name="Andrzejewski T.M."/>
            <person name="Davidsen T.M."/>
            <person name="Wayne K.J."/>
            <person name="Tettelin H."/>
            <person name="Glass J.I."/>
            <person name="Rusch D."/>
            <person name="Podicherti R."/>
            <person name="Tsui H.-C.T."/>
            <person name="Winkler M.E."/>
        </authorList>
    </citation>
    <scope>NUCLEOTIDE SEQUENCE</scope>
</reference>
<proteinExistence type="inferred from homology"/>
<dbReference type="GO" id="GO:0003735">
    <property type="term" value="F:structural constituent of ribosome"/>
    <property type="evidence" value="ECO:0007669"/>
    <property type="project" value="InterPro"/>
</dbReference>
<dbReference type="CDD" id="cd00392">
    <property type="entry name" value="Ribosomal_L13"/>
    <property type="match status" value="1"/>
</dbReference>
<dbReference type="SUPFAM" id="SSF52161">
    <property type="entry name" value="Ribosomal protein L13"/>
    <property type="match status" value="1"/>
</dbReference>
<sequence length="142" mass="16198">MKTKTLKISEIDKEWWIADAESQILGRLASKVAQVIRGKHKVNFVPHMDNGDCVVIINAEKIMVTGNKEDKKSYFRHTGYVGGVKMTNLAHMRRTYPERIIENAVKGMLPHNKLGRRMLKHLKVYAGSDHPHIAQTPKTLEI</sequence>
<evidence type="ECO:0008006" key="5">
    <source>
        <dbReference type="Google" id="ProtNLM"/>
    </source>
</evidence>
<dbReference type="PROSITE" id="PS00783">
    <property type="entry name" value="RIBOSOMAL_L13"/>
    <property type="match status" value="1"/>
</dbReference>
<dbReference type="InterPro" id="IPR036899">
    <property type="entry name" value="Ribosomal_uL13_sf"/>
</dbReference>
<dbReference type="AlphaFoldDB" id="A0A381SVX2"/>
<name>A0A381SVX2_9ZZZZ</name>
<dbReference type="PANTHER" id="PTHR11545">
    <property type="entry name" value="RIBOSOMAL PROTEIN L13"/>
    <property type="match status" value="1"/>
</dbReference>
<evidence type="ECO:0000256" key="1">
    <source>
        <dbReference type="ARBA" id="ARBA00006227"/>
    </source>
</evidence>
<evidence type="ECO:0000256" key="3">
    <source>
        <dbReference type="ARBA" id="ARBA00023274"/>
    </source>
</evidence>
<dbReference type="PIRSF" id="PIRSF002181">
    <property type="entry name" value="Ribosomal_L13"/>
    <property type="match status" value="1"/>
</dbReference>
<dbReference type="EMBL" id="UINC01003587">
    <property type="protein sequence ID" value="SVA07599.1"/>
    <property type="molecule type" value="Genomic_DNA"/>
</dbReference>
<keyword evidence="2" id="KW-0689">Ribosomal protein</keyword>
<evidence type="ECO:0000313" key="4">
    <source>
        <dbReference type="EMBL" id="SVA07599.1"/>
    </source>
</evidence>
<keyword evidence="3" id="KW-0687">Ribonucleoprotein</keyword>
<dbReference type="HAMAP" id="MF_01366">
    <property type="entry name" value="Ribosomal_uL13"/>
    <property type="match status" value="1"/>
</dbReference>
<dbReference type="PANTHER" id="PTHR11545:SF2">
    <property type="entry name" value="LARGE RIBOSOMAL SUBUNIT PROTEIN UL13M"/>
    <property type="match status" value="1"/>
</dbReference>
<dbReference type="InterPro" id="IPR005823">
    <property type="entry name" value="Ribosomal_uL13_bac-type"/>
</dbReference>
<dbReference type="GO" id="GO:0003729">
    <property type="term" value="F:mRNA binding"/>
    <property type="evidence" value="ECO:0007669"/>
    <property type="project" value="TreeGrafter"/>
</dbReference>
<dbReference type="Pfam" id="PF00572">
    <property type="entry name" value="Ribosomal_L13"/>
    <property type="match status" value="1"/>
</dbReference>
<dbReference type="GO" id="GO:0017148">
    <property type="term" value="P:negative regulation of translation"/>
    <property type="evidence" value="ECO:0007669"/>
    <property type="project" value="TreeGrafter"/>
</dbReference>
<dbReference type="NCBIfam" id="TIGR01066">
    <property type="entry name" value="rplM_bact"/>
    <property type="match status" value="1"/>
</dbReference>
<accession>A0A381SVX2</accession>